<feature type="transmembrane region" description="Helical" evidence="1">
    <location>
        <begin position="103"/>
        <end position="129"/>
    </location>
</feature>
<sequence>MCFSPSRRGSLQTQCTHRCRRIPALRSWCSQRSTLCTPWGQPQCRGPCTMGALGAGPGAIGTRLVFIVALGARVAQLTCVTLVAFALAVALARSRAFAPAMPVTWVLSSSCARIAVGAIVVFRAASFSLVDAQVLVQIGLLVLMLKPPLFQVFLVLCGHVSAMLLALDYLQAEVLLDFDEPNLTFRVFPHIPGLPVDVSSIEATPFVRSMPFWNVLTTVLQA</sequence>
<evidence type="ECO:0000313" key="2">
    <source>
        <dbReference type="EMBL" id="NIE50149.1"/>
    </source>
</evidence>
<proteinExistence type="predicted"/>
<reference evidence="2" key="1">
    <citation type="submission" date="2020-03" db="EMBL/GenBank/DDBJ databases">
        <title>A transcriptome and proteome of the tick Rhipicephalus microplus shaped by the genetic composition of its hosts and developmental stage.</title>
        <authorList>
            <person name="Garcia G.R."/>
            <person name="Ribeiro J.M.C."/>
            <person name="Maruyama S.R."/>
            <person name="Gardinasse L.G."/>
            <person name="Nelson K."/>
            <person name="Ferreira B.R."/>
            <person name="Andrade T.G."/>
            <person name="Santos I.K.F.M."/>
        </authorList>
    </citation>
    <scope>NUCLEOTIDE SEQUENCE</scope>
    <source>
        <strain evidence="2">NSGR</strain>
        <tissue evidence="2">Salivary glands</tissue>
    </source>
</reference>
<organism evidence="2">
    <name type="scientific">Rhipicephalus microplus</name>
    <name type="common">Cattle tick</name>
    <name type="synonym">Boophilus microplus</name>
    <dbReference type="NCBI Taxonomy" id="6941"/>
    <lineage>
        <taxon>Eukaryota</taxon>
        <taxon>Metazoa</taxon>
        <taxon>Ecdysozoa</taxon>
        <taxon>Arthropoda</taxon>
        <taxon>Chelicerata</taxon>
        <taxon>Arachnida</taxon>
        <taxon>Acari</taxon>
        <taxon>Parasitiformes</taxon>
        <taxon>Ixodida</taxon>
        <taxon>Ixodoidea</taxon>
        <taxon>Ixodidae</taxon>
        <taxon>Rhipicephalinae</taxon>
        <taxon>Rhipicephalus</taxon>
        <taxon>Boophilus</taxon>
    </lineage>
</organism>
<feature type="transmembrane region" description="Helical" evidence="1">
    <location>
        <begin position="64"/>
        <end position="91"/>
    </location>
</feature>
<protein>
    <submittedName>
        <fullName evidence="2">Uncharacterized protein</fullName>
    </submittedName>
</protein>
<keyword evidence="1" id="KW-1133">Transmembrane helix</keyword>
<dbReference type="AlphaFoldDB" id="A0A6G5AH58"/>
<keyword evidence="1" id="KW-0812">Transmembrane</keyword>
<evidence type="ECO:0000256" key="1">
    <source>
        <dbReference type="SAM" id="Phobius"/>
    </source>
</evidence>
<keyword evidence="1" id="KW-0472">Membrane</keyword>
<accession>A0A6G5AH58</accession>
<dbReference type="EMBL" id="GIKN01007876">
    <property type="protein sequence ID" value="NIE50149.1"/>
    <property type="molecule type" value="Transcribed_RNA"/>
</dbReference>
<name>A0A6G5AH58_RHIMP</name>